<dbReference type="PANTHER" id="PTHR24177">
    <property type="entry name" value="CASKIN"/>
    <property type="match status" value="1"/>
</dbReference>
<dbReference type="GeneID" id="110801138"/>
<gene>
    <name evidence="4 5 6 7 8" type="primary">LOC110801138</name>
</gene>
<reference evidence="4 5" key="2">
    <citation type="submission" date="2025-04" db="UniProtKB">
        <authorList>
            <consortium name="RefSeq"/>
        </authorList>
    </citation>
    <scope>IDENTIFICATION</scope>
    <source>
        <tissue evidence="7 8">Leaf</tissue>
    </source>
</reference>
<dbReference type="OrthoDB" id="1923662at2759"/>
<dbReference type="RefSeq" id="XP_056694750.1">
    <property type="nucleotide sequence ID" value="XM_056838772.1"/>
</dbReference>
<keyword evidence="1" id="KW-1133">Transmembrane helix</keyword>
<evidence type="ECO:0000313" key="6">
    <source>
        <dbReference type="RefSeq" id="XP_021862153.1"/>
    </source>
</evidence>
<keyword evidence="1" id="KW-0812">Transmembrane</keyword>
<proteinExistence type="predicted"/>
<dbReference type="PANTHER" id="PTHR24177:SF314">
    <property type="entry name" value="PROTEIN ACCELERATED CELL DEATH 6-LIKE ISOFORM X1"/>
    <property type="match status" value="1"/>
</dbReference>
<evidence type="ECO:0000313" key="4">
    <source>
        <dbReference type="RefSeq" id="XP_021862151.1"/>
    </source>
</evidence>
<evidence type="ECO:0000313" key="5">
    <source>
        <dbReference type="RefSeq" id="XP_021862152.1"/>
    </source>
</evidence>
<feature type="transmembrane region" description="Helical" evidence="1">
    <location>
        <begin position="616"/>
        <end position="638"/>
    </location>
</feature>
<evidence type="ECO:0000259" key="2">
    <source>
        <dbReference type="Pfam" id="PF13962"/>
    </source>
</evidence>
<dbReference type="RefSeq" id="XP_021862153.1">
    <property type="nucleotide sequence ID" value="XM_022006461.1"/>
</dbReference>
<dbReference type="SMART" id="SM00248">
    <property type="entry name" value="ANK"/>
    <property type="match status" value="7"/>
</dbReference>
<dbReference type="InterPro" id="IPR036770">
    <property type="entry name" value="Ankyrin_rpt-contain_sf"/>
</dbReference>
<dbReference type="RefSeq" id="XP_021862152.1">
    <property type="nucleotide sequence ID" value="XM_022006460.1"/>
</dbReference>
<dbReference type="Proteomes" id="UP000813463">
    <property type="component" value="Chromosome 1"/>
</dbReference>
<dbReference type="Pfam" id="PF12796">
    <property type="entry name" value="Ank_2"/>
    <property type="match status" value="1"/>
</dbReference>
<reference evidence="3" key="1">
    <citation type="journal article" date="2021" name="Nat. Commun.">
        <title>Genomic analyses provide insights into spinach domestication and the genetic basis of agronomic traits.</title>
        <authorList>
            <person name="Cai X."/>
            <person name="Sun X."/>
            <person name="Xu C."/>
            <person name="Sun H."/>
            <person name="Wang X."/>
            <person name="Ge C."/>
            <person name="Zhang Z."/>
            <person name="Wang Q."/>
            <person name="Fei Z."/>
            <person name="Jiao C."/>
            <person name="Wang Q."/>
        </authorList>
    </citation>
    <scope>NUCLEOTIDE SEQUENCE [LARGE SCALE GENOMIC DNA]</scope>
    <source>
        <strain evidence="3">cv. Varoflay</strain>
    </source>
</reference>
<accession>A0A9R0J672</accession>
<feature type="transmembrane region" description="Helical" evidence="1">
    <location>
        <begin position="532"/>
        <end position="561"/>
    </location>
</feature>
<feature type="transmembrane region" description="Helical" evidence="1">
    <location>
        <begin position="502"/>
        <end position="520"/>
    </location>
</feature>
<dbReference type="SUPFAM" id="SSF48403">
    <property type="entry name" value="Ankyrin repeat"/>
    <property type="match status" value="1"/>
</dbReference>
<sequence length="670" mass="76398">MIMAVDDLQTKLYRELCNNSNDAVIELCRKTVEGPLHYCTIHNSTVLHLACYSKKFELANKLFDNLPDNLLSILPERMNAWGDTILHDASTSNKGLDLARKLLQKVPELLLARNKSGESSVFRATRYGRRKIFEFLAEEVDKFCDSDSNKEFDHLYFFQRDDNTTILHMAILTRNFDMALMIARKYPHLCGIRAQNKRTALQILACTPAAFKSGKKFGLVKKLLYSSVSIDEQSSTEEMSIILKVVAFILSISKSCWTLPMIEEVKEVKKGHKDALNLAKILIQYDTSWMDTHEPRAEVTPVIMGVIPIISDESREEDMTLMESLYQEDDDDYDIESREKIYRGDIYDNDEAPLLLAARKGCIEIVKEILNMFPQAVNYLNHDQENVLHVAIKSRNLEIFKLVEQRANLHRGLLGAVDNKNNSILHMVGCPRKVLPGTKMRSPVLQLSDDLLLLEHLESICPSYLVNHRNDQMMTADELFAKNNESHRIEAKDWLKRTAEHNTVVIILIATVAFAAAYTIPGGPNQDTGYPLLIGLPFFLVFTVTDVLSLGFALTAIVVFLAILTSSYQLKDFRRSLPQKLLLGFTLLFLSVTMMMVAFAATILLMVNKKERWTKITLYIVAFFPICIFMLSYIPLYIKLVKTLNYWIKKLGESLPRLACPLRPARRALE</sequence>
<dbReference type="RefSeq" id="XP_021862151.1">
    <property type="nucleotide sequence ID" value="XM_022006459.1"/>
</dbReference>
<dbReference type="AlphaFoldDB" id="A0A9R0J672"/>
<dbReference type="Pfam" id="PF13962">
    <property type="entry name" value="PGG"/>
    <property type="match status" value="1"/>
</dbReference>
<organism evidence="3 6">
    <name type="scientific">Spinacia oleracea</name>
    <name type="common">Spinach</name>
    <dbReference type="NCBI Taxonomy" id="3562"/>
    <lineage>
        <taxon>Eukaryota</taxon>
        <taxon>Viridiplantae</taxon>
        <taxon>Streptophyta</taxon>
        <taxon>Embryophyta</taxon>
        <taxon>Tracheophyta</taxon>
        <taxon>Spermatophyta</taxon>
        <taxon>Magnoliopsida</taxon>
        <taxon>eudicotyledons</taxon>
        <taxon>Gunneridae</taxon>
        <taxon>Pentapetalae</taxon>
        <taxon>Caryophyllales</taxon>
        <taxon>Chenopodiaceae</taxon>
        <taxon>Chenopodioideae</taxon>
        <taxon>Anserineae</taxon>
        <taxon>Spinacia</taxon>
    </lineage>
</organism>
<feature type="domain" description="PGG" evidence="2">
    <location>
        <begin position="493"/>
        <end position="604"/>
    </location>
</feature>
<evidence type="ECO:0000313" key="7">
    <source>
        <dbReference type="RefSeq" id="XP_056694750.1"/>
    </source>
</evidence>
<protein>
    <submittedName>
        <fullName evidence="7 8">Protein ACCELERATED CELL DEATH 6 isoform X1</fullName>
    </submittedName>
    <submittedName>
        <fullName evidence="4 5">Protein ACCELERATED CELL DEATH 6-like isoform X1</fullName>
    </submittedName>
</protein>
<feature type="transmembrane region" description="Helical" evidence="1">
    <location>
        <begin position="581"/>
        <end position="604"/>
    </location>
</feature>
<dbReference type="GO" id="GO:0016020">
    <property type="term" value="C:membrane"/>
    <property type="evidence" value="ECO:0000318"/>
    <property type="project" value="GO_Central"/>
</dbReference>
<evidence type="ECO:0000313" key="3">
    <source>
        <dbReference type="Proteomes" id="UP000813463"/>
    </source>
</evidence>
<dbReference type="Gene3D" id="1.25.40.20">
    <property type="entry name" value="Ankyrin repeat-containing domain"/>
    <property type="match status" value="2"/>
</dbReference>
<evidence type="ECO:0000313" key="8">
    <source>
        <dbReference type="RefSeq" id="XP_056694758.1"/>
    </source>
</evidence>
<dbReference type="RefSeq" id="XP_056694758.1">
    <property type="nucleotide sequence ID" value="XM_056838780.1"/>
</dbReference>
<dbReference type="InterPro" id="IPR026961">
    <property type="entry name" value="PGG_dom"/>
</dbReference>
<evidence type="ECO:0000256" key="1">
    <source>
        <dbReference type="SAM" id="Phobius"/>
    </source>
</evidence>
<dbReference type="InterPro" id="IPR002110">
    <property type="entry name" value="Ankyrin_rpt"/>
</dbReference>
<name>A0A9R0J672_SPIOL</name>
<dbReference type="KEGG" id="soe:110801138"/>
<keyword evidence="3" id="KW-1185">Reference proteome</keyword>
<keyword evidence="1" id="KW-0472">Membrane</keyword>